<keyword evidence="2" id="KW-0963">Cytoplasm</keyword>
<feature type="compositionally biased region" description="Low complexity" evidence="7">
    <location>
        <begin position="5779"/>
        <end position="5792"/>
    </location>
</feature>
<feature type="compositionally biased region" description="Basic and acidic residues" evidence="7">
    <location>
        <begin position="749"/>
        <end position="764"/>
    </location>
</feature>
<feature type="compositionally biased region" description="Polar residues" evidence="7">
    <location>
        <begin position="5438"/>
        <end position="5455"/>
    </location>
</feature>
<dbReference type="GO" id="GO:0005198">
    <property type="term" value="F:structural molecule activity"/>
    <property type="evidence" value="ECO:0007669"/>
    <property type="project" value="TreeGrafter"/>
</dbReference>
<feature type="compositionally biased region" description="Polar residues" evidence="7">
    <location>
        <begin position="5747"/>
        <end position="5759"/>
    </location>
</feature>
<evidence type="ECO:0000259" key="8">
    <source>
        <dbReference type="PROSITE" id="PS50222"/>
    </source>
</evidence>
<comment type="subcellular location">
    <subcellularLocation>
        <location evidence="1">Cytoplasm</location>
        <location evidence="1">Cytoskeleton</location>
    </subcellularLocation>
</comment>
<dbReference type="OMA" id="DEEWING"/>
<dbReference type="SMART" id="SM00250">
    <property type="entry name" value="PLEC"/>
    <property type="match status" value="17"/>
</dbReference>
<dbReference type="GO" id="GO:0031122">
    <property type="term" value="P:cytoplasmic microtubule organization"/>
    <property type="evidence" value="ECO:0007669"/>
    <property type="project" value="TreeGrafter"/>
</dbReference>
<evidence type="ECO:0000256" key="5">
    <source>
        <dbReference type="ARBA" id="ARBA00023212"/>
    </source>
</evidence>
<feature type="domain" description="EF-hand" evidence="8">
    <location>
        <begin position="5267"/>
        <end position="5302"/>
    </location>
</feature>
<dbReference type="InterPro" id="IPR002017">
    <property type="entry name" value="Spectrin_repeat"/>
</dbReference>
<dbReference type="GO" id="GO:0005886">
    <property type="term" value="C:plasma membrane"/>
    <property type="evidence" value="ECO:0007669"/>
    <property type="project" value="UniProtKB-SubCell"/>
</dbReference>
<dbReference type="GO" id="GO:0005509">
    <property type="term" value="F:calcium ion binding"/>
    <property type="evidence" value="ECO:0007669"/>
    <property type="project" value="InterPro"/>
</dbReference>
<dbReference type="GO" id="GO:0005737">
    <property type="term" value="C:cytoplasm"/>
    <property type="evidence" value="ECO:0007669"/>
    <property type="project" value="TreeGrafter"/>
</dbReference>
<dbReference type="Proteomes" id="UP000318571">
    <property type="component" value="Chromosome 8"/>
</dbReference>
<evidence type="ECO:0000256" key="1">
    <source>
        <dbReference type="ARBA" id="ARBA00004245"/>
    </source>
</evidence>
<dbReference type="Pfam" id="PF02187">
    <property type="entry name" value="GAS2"/>
    <property type="match status" value="1"/>
</dbReference>
<dbReference type="Gene3D" id="1.10.238.10">
    <property type="entry name" value="EF-hand"/>
    <property type="match status" value="1"/>
</dbReference>
<evidence type="ECO:0000313" key="10">
    <source>
        <dbReference type="EMBL" id="TRY61912.1"/>
    </source>
</evidence>
<evidence type="ECO:0000259" key="9">
    <source>
        <dbReference type="PROSITE" id="PS51460"/>
    </source>
</evidence>
<comment type="caution">
    <text evidence="10">The sequence shown here is derived from an EMBL/GenBank/DDBJ whole genome shotgun (WGS) entry which is preliminary data.</text>
</comment>
<evidence type="ECO:0000313" key="11">
    <source>
        <dbReference type="Proteomes" id="UP000318571"/>
    </source>
</evidence>
<dbReference type="GO" id="GO:0030056">
    <property type="term" value="C:hemidesmosome"/>
    <property type="evidence" value="ECO:0007669"/>
    <property type="project" value="TreeGrafter"/>
</dbReference>
<feature type="domain" description="GAR" evidence="9">
    <location>
        <begin position="5342"/>
        <end position="5414"/>
    </location>
</feature>
<sequence length="5808" mass="655461">TLFDLVEARTGKIERLNTVGGRFIREAQIYDLRIKNYRDSLEDDHPSLDGSVAKKADDPQITGADSVASQLDRHNIRYRELRDQIHSKLKVKTESGEFPEELATSGQENPNFKSQLVDEDEPNIIISDEVDTLEKAPRAFKDPFQENLELGKKGRITDPSSGKRLTLSAAIEEGLVDTKKKGGEFIHPESGERLDLDRAVKEGWVDPQLADLLGSNCGVFDPSTGRQLQLIEAIDQGLFDSSRGVFIDPNTGEAVSVEEAVKLGLILQEKVSHCQTIVAMSAEHPTLVAAIRQGQLNPRTGQFKHQGRTLSLSETLKQDLIDTESHLTEGMSLSDALGQGLIDSRSGKFVDRYSGHCVPLSEAIQRGLLDPNRLEIFDTKSQQKITLQSALNSNVIIEANGKYHTGKIELPLNEAAKKNFIYNPLTLKECDDYELLQEENASIKDPINNTSMSLLDAVGAGILDVDLQSIKDTRRDQYVNLAEALKTDIVDPKRFEFLDTASGDKIPLSEAVKKGYLTTVAQKSIFDIDGIKDQSTGDFISFNIALDKGVIDKVSGKVVDQRTKHKLGFSEAAQKGLIQDQLLDMLKRPIGIKNASGKEGSLLEAVTDGKVDPNSGLIIDTTTTKTIPLEQAIQKGVITALGAAVLKSLLNITVTTATVTQTVRRSVQISSGDVHEGGLLFDDAMRHGWIDEAKGLFNHPESGKMPIEEALSLGLLQMTSSSSSSTSMRKSSQMSSSSYSQHSSSRSSPIKEHRSDESSPRDSRGQSPDKFGRKESVTSSRKTSTSSNGSSSLRRSVNPPKRLFKVPNSESTINFKESVEMGYIRSRSASVVLTEMEQPPMNLKKALERDFMDDFGVTKDGRRTYTIQQAMRTGRIKNIKTSSQRSSSRASIASEIDTGDDYIDIQQRIRFKKNTGAFEVHPDLTPADLLQALQEDKLRPHDIMVRCPTKENTSLNILEAIRAGYIDKNTGEYTTNKGKKHNIVDAIKFGYITFMGIPNKTSPSTEQQNIVAPSKQGIRDGTIHARVVQSGVTTTRISSFMVEVPGTDEEITLDEAVSRGLVSEETAKLYKEEVTTDSQVESVVVLITNPETGEEIPSDEAVAKGIVTQEEVEEFLHMQDHQATSVSEVRRGSKAIGKVEAGKIQSTLTKRPSSPSKDHSRPSSAASREPQRSLSRSSSRRTTPSRSSPYEEPSKPASKTPSTRSTPSRSVPISKESSPTKSSREPSFPISPEKDKVFKKPAPPGRETNGSGPGRSIPVTKETLPTNGTTATNGVPKTKPTSRLPRRSPSPPKPGSPVKESRPSSVGKPSTLPTKETGAPKRPTSLGSPTKDKPFHKSPFSSRRESPKSPTKSFSPALSRSSSQRAKTRKTSSSSSNSSSGSSSDEDKDQYRTEMTIDLDKQIDKEDYASITRTESASHTVRTQIVNLKPGYALSTLDNVRNLATGETMSIYEAKLRGIASDVRDDKSEYVTQQVRVFVNEAINKGLINFTSGTFTHPISGEPMPIGDAIRQGLLITNLKDDKTTEVSYFNKEAQTISLGDAFQHCFDLKTKKFHKSASQEKVTLTQAVDEEWINGQDVIFDVSSNSQTTLKEALDTGVINGKTCEYTVKTTKEKFFILEAAQKGLVAVFPEAEPELELADVTYTLQETFDNGVFDKRTNLFMEVVNQKEITIIQALRVGLIDFRSAEVRNTKSDDTLNLYEAIEEGVINKKSGKFVNLKTQTEMTLFEAYEQGFIVALERQGSPFECITLWDAIDRNQLDTQTGMFYSVHEENKKMTLEEAVYRKYIDKKSAFVKDTWKRKYCSLSEASRKNVIKDGRVMNTTTGKYLSVQEAIDLEIIVRDIRHLSLIEILDFGMYQPHSGQLIMPGFDRQITLREAIEFRLIDHQKTIVKNQKSQRYISTLEALRSGDIDGNTGMYGSMNLLEARSKGYLLTNDAMKAVQEKFRQAGENLDDLNSWLDKIEREIAGQEALSEDVTNLKSQIKTMKVIKDDVDDHNRPVNNTIDIIVELVETGSDVLSSAELNQLQTEGKRLKERYTYVSDSSDKLMKRMASAMDELAKFRGEMGSFRTWLEKAFKTLEDKERQLANLNKLQGNADDIKSFVSDVMTHGADLKFLTISGQKFVDLSKDYVSCLNEFRVKLRSSHLKQGESQVSDEVTRVSGDYHELLERANRLADRFTRVGSKQRDYNDAVDRAKKWLGQTEPKVSKLCSEPIGAEPRVVEDQLNRSKALHNEIIANRKLVDDAKQAAFNLLSSLDDGQMSPQERRQIEVTPNELQERYDSINDAMASRCAELDSALVQSQGVQDALANIDGWLNLADNQLKSINKPASLIRERLDEQIRQVRILQADIDSHEPSIQKMYQAAQDFVQSAKNIRESKKIETKVKEVQKKFEGLIKTVENRAIFLDEVSRELDDFTVRVENFDEWYVEMIDILESREMLAMDADESGAKIDEISRRKDQKRPDFEDMMRIGKNLVSKKDVTDSGPCKDTLKELEEKWNELGEILGERQNLDRARKQSLNAYEQLRMDVTRWLSNMERKVDSLEPVAVDSDILKRQIDEVKPLIQEHSSYSKTIDKFNEIAIQYDSFLRGNMENGSSVNRRASVTPRKSSLTPALLSNSRRPSAISGKFGPAGSRRESAAPMFQDQSPVQLQLAEVNNRYDMIGMRLSDRDKDLVIRKEEIRIHLDNIKKIHAFLEKQERNFPRDTVPTDKRESDKMLRVIKGILDQLYENQPLLDETKVGVKDLLKKNRDAPGAPELEDRLNEVVLRWKDLQDKCKEKVDLLDELKDFHELHDSLNNWLNAKGRMMNVLGPIASDPRLVQNQMSQIAVMREEFNEKLPQKDRFNEIGELLLQDGGDKQVEDKLDNINHKWDDLLAQLEERERALDALAGPTRDFMNLTNKLTDNLGKISDGLDDVATSKADPEQKMRSLEGISNDLDNQRPLWAEIESVGDQLMDILTDPASKSEIKGKLGQVERQFNNCQKKLDNALAELENAAREGREFDSACANMEDMLGQFEHMLADKLAISADKEILRQQIQEYEPIYQEIMGKEHEVIMIINRGRDIITRAKKGDTRTKQKLENIEKTWQKLKKIAQDRQKRLNTAMEHCRKYNSSLDRFIPWLEKAETTLERMAPISFVKPELQKQEKELQSFRNDVNRHSSEYEGTTSGGFTFVDACDVDKEIVKEELAILKERWDNLNLSITDRSQAIADILNKLGDFNDDVRDLGNNLNRMEDKMKSLDNAPQDAKTLDAIKGLLEDANGLDKLFGKVQKNGDDLINDADHLGSDASNIQDTVGRLGDRLGDLRDRLEHKADDLQNAGQALGEFNDKIKELNNALSMLDDELNKMGPIGRDLEILNHQMDEVHTFVSKIQRHRIEVEDAAHLADDLASRGFTSGREAKETINGLNRQLEKLDSRAHSREKDIDSMIVKVQAFYDLYSGVMGDIQEVINEERAFGAIGGDIDSIKQQQEEFKNFQRRVVEAVGKEVEKTNRNGQSLIQSAASGVNTSTIEQDLEKMNDLWNSLKQNIADRDRKLDQGLLQSGKFQEALNGLLSWMDEMDDMLANQKPPSSDYKVIKAQVQEQKFVAKLLGDRKSAIASLVKMGKEIAATADPAERRKLESDINNLEGRYADLNKRCQDRMDLLEDAMKMAKEYNDKLGPLEKWLDKTEKKVKDMETVPTEEDQIQRRIQEHDRLHDDILGKQPSFDDLADIASALMQVVGDEDAQGLADKIEELTNRYGALVNASDNISQLLKDSMAGLRNLVLAYEDLLSWMERMEQRLSKYKILSVFTDKLVVQMEELHGVTEEVVSKQRNVDEVLHHGNDLMRNITSEEALQLKDKLDSLQRKYNDLATKAADLLKNAQEMLPLVQNFHQNHNRLNEWMTGVEGIFQSLDTYNLEDQELEIKRLEQDIREADPPSSEPDVIRVQLKEHKALNDDISSQKGRVRDVLSNAKKVLRESAQTSETEQVKEKMEDLKETMDTVIVLSNDRLSILEQALPLAEHFYETHNELSNWLDDIEREVMNQLEPGMRPDQVAKQQEINRSLIQSVQDHKPVLDRLNKTGGALLRLVVEDDAYRVQDIIENDNQRYNAIKVGLRERQQALEEAMQECSQFTDKLDGMLNALANTADQVNNAEPISSHPEKIREQMDDNNAIIDDLAKKETAFDAVKQAADDIIRKAPNKNDPAIKDIKKKLDKLNQLWDQIQKGTKDRSDSLEDALALAEKFWDELQAVMARLREIQDALNNQDPPGVEPKIIEAQKAELKNIKREIDNTKPGVDDCRQTGKNLIKMVGDAERPELRRHIDDMDQAWDNITSMFARREQNLLEAMEKAMEFHETLQSLLEFLAKAERKFDNLGPIGSDIDQVKKQIAQLKAFKDEVDPWMIKVEALNRQAHDLTDKTDPGQARSIKEPLADVNKRWDELNKGISNRQKDLENALLRLGQFQHALNELLIWIERTDKTLDSLKPVFGDPQVIEVELAKLKVMVNDIQAHQSSVDTLNDAGRQIIESDQGSREASNTQQKLNELNTKWNNLLGKAEGRQLELEDALREAQAFNQEIQDMLLWLNDVDAALSQSKPVGGLPETAKDQLERFMEVFRDLESTGPKVEALLARGNDYLKKSRDGSATNLQNNLRTLKSRWENILSRANDKKIKLEIALKEATEFHEALQAFIDWLTSAEKRLSSLKPVSRILETIKIQIEEHKEFQNEVSSQRETMLSLDKKGTHLKYFSQKQDVILIKNLLVSVQNRWEKVVSKSAERTRALDYGYKEAKEFHDAWDHMCTWLDEAETRMGDLGSQNKNDPIKIKKEIERHKQFQKELSAKQPMYDSTMKNGKQLKDKAPKTDEPVIKSMLIELKEKWLKVCNLSVEKQRKLEEALLFSGQFKDALKALMDWLKDMEMALDNKTPVHGDLDTVIGLVEKHKNFEQELNGRSEQVDSLKRTAEDLLETAEREDAVKIRAQVTELTNKWENVWSLSKNKTKRLEDALKQAEELHKSVNMLLEWLSDAEMKLRFSGPLPEDEDEVERQIREHEKFMAELKEKEKDKDYTLKLAQEILAKCHPDAVNVIKHWITIIQSRWDEVASWALQRKDKLDDHLKQLKDILALLDELMQWLIGKENVLTDLEREPLPDDLEIIRQLIDEHQSFMDGLSTRQPEIDSVCKPMRPKSTAPSSRRPSRMSKAPGRISPGDRATPDRRPRFDRKGSRASVSYDQGIKNPRAKALWDKWRHVWMMAWERDRRLKEKLSYLQELENVKNFNWEEWRKRFLKFHNNKKSRVTDLMRKLDEDVDGFLARDEFVEGILKNKFPSSRLEMNAVADKFDHGEGMIDWREFMAALRPDWEDRGPLTDTERIDDEINRQVSSCTCRQKFKVFQVGEGKYRFGESQKLRLVRILRSTVMVRVGGGWVALDEFLVKNDPCRAKGRTNVELREQFTLASGVSQSMTPFKSRASVSGASGQRPSVSGPITKIKEKSERSLPMQGTRQSFDAGGASYADDTMAFQSRRSSAMPSGSRNGSRPPSRTGSNMSLNSDDSPRGTSVRRSSSMRSGGRVSSLRPNPVGFGSSAPRKASSPMTNGNRMRTNSNSSTDRTPMSARVRSKSYITPRPSPLIKTASATNIPVFVGCYSSRDNLSSANTTPLRSFIPRYAGYPSSAGRSTVQRSISVTADLAELTEANLAAECGDETYDEAEEDNLSGILETQSETGLVVTPYTNKRIYRQAPRSRTPSSSSIPVPINQRNRTPSGAGGSSATSGRIQRSGSGVASNFDSRRTSKTTTSYGADGARITSTTTTFNTAGTSSAKSEGAFGQQTATRNW</sequence>
<feature type="region of interest" description="Disordered" evidence="7">
    <location>
        <begin position="5152"/>
        <end position="5207"/>
    </location>
</feature>
<evidence type="ECO:0008006" key="12">
    <source>
        <dbReference type="Google" id="ProtNLM"/>
    </source>
</evidence>
<feature type="coiled-coil region" evidence="6">
    <location>
        <begin position="3826"/>
        <end position="3860"/>
    </location>
</feature>
<feature type="compositionally biased region" description="Low complexity" evidence="7">
    <location>
        <begin position="5529"/>
        <end position="5549"/>
    </location>
</feature>
<feature type="coiled-coil region" evidence="6">
    <location>
        <begin position="2971"/>
        <end position="2998"/>
    </location>
</feature>
<dbReference type="InterPro" id="IPR036534">
    <property type="entry name" value="GAR_dom_sf"/>
</dbReference>
<keyword evidence="4" id="KW-0677">Repeat</keyword>
<evidence type="ECO:0000256" key="3">
    <source>
        <dbReference type="ARBA" id="ARBA00022553"/>
    </source>
</evidence>
<dbReference type="FunFam" id="1.20.58.60:FF:000039">
    <property type="entry name" value="Short stop, isoform N"/>
    <property type="match status" value="1"/>
</dbReference>
<dbReference type="SUPFAM" id="SSF47473">
    <property type="entry name" value="EF-hand"/>
    <property type="match status" value="1"/>
</dbReference>
<proteinExistence type="predicted"/>
<feature type="compositionally biased region" description="Low complexity" evidence="7">
    <location>
        <begin position="777"/>
        <end position="796"/>
    </location>
</feature>
<dbReference type="SUPFAM" id="SSF75399">
    <property type="entry name" value="Plakin repeat"/>
    <property type="match status" value="8"/>
</dbReference>
<protein>
    <recommendedName>
        <fullName evidence="12">Dystonin</fullName>
    </recommendedName>
</protein>
<feature type="compositionally biased region" description="Low complexity" evidence="7">
    <location>
        <begin position="721"/>
        <end position="748"/>
    </location>
</feature>
<dbReference type="InterPro" id="IPR002048">
    <property type="entry name" value="EF_hand_dom"/>
</dbReference>
<dbReference type="Gene3D" id="3.30.920.20">
    <property type="entry name" value="Gas2-like domain"/>
    <property type="match status" value="1"/>
</dbReference>
<feature type="compositionally biased region" description="Polar residues" evidence="7">
    <location>
        <begin position="5565"/>
        <end position="5584"/>
    </location>
</feature>
<dbReference type="InterPro" id="IPR043197">
    <property type="entry name" value="Plakin"/>
</dbReference>
<dbReference type="Gene3D" id="3.90.1290.10">
    <property type="entry name" value="Plakin repeat"/>
    <property type="match status" value="9"/>
</dbReference>
<dbReference type="SUPFAM" id="SSF143575">
    <property type="entry name" value="GAS2 domain-like"/>
    <property type="match status" value="1"/>
</dbReference>
<dbReference type="InterPro" id="IPR003108">
    <property type="entry name" value="GAR_dom"/>
</dbReference>
<dbReference type="GO" id="GO:0045104">
    <property type="term" value="P:intermediate filament cytoskeleton organization"/>
    <property type="evidence" value="ECO:0007669"/>
    <property type="project" value="InterPro"/>
</dbReference>
<feature type="coiled-coil region" evidence="6">
    <location>
        <begin position="3395"/>
        <end position="3422"/>
    </location>
</feature>
<dbReference type="GO" id="GO:0005882">
    <property type="term" value="C:intermediate filament"/>
    <property type="evidence" value="ECO:0007669"/>
    <property type="project" value="TreeGrafter"/>
</dbReference>
<feature type="compositionally biased region" description="Polar residues" evidence="7">
    <location>
        <begin position="1348"/>
        <end position="1358"/>
    </location>
</feature>
<dbReference type="PROSITE" id="PS51460">
    <property type="entry name" value="GAR"/>
    <property type="match status" value="1"/>
</dbReference>
<feature type="compositionally biased region" description="Polar residues" evidence="7">
    <location>
        <begin position="104"/>
        <end position="114"/>
    </location>
</feature>
<gene>
    <name evidence="10" type="ORF">TCAL_08461</name>
</gene>
<evidence type="ECO:0000256" key="7">
    <source>
        <dbReference type="SAM" id="MobiDB-lite"/>
    </source>
</evidence>
<evidence type="ECO:0000256" key="4">
    <source>
        <dbReference type="ARBA" id="ARBA00022737"/>
    </source>
</evidence>
<dbReference type="PROSITE" id="PS50222">
    <property type="entry name" value="EF_HAND_2"/>
    <property type="match status" value="1"/>
</dbReference>
<feature type="compositionally biased region" description="Low complexity" evidence="7">
    <location>
        <begin position="1359"/>
        <end position="1383"/>
    </location>
</feature>
<feature type="compositionally biased region" description="Polar residues" evidence="7">
    <location>
        <begin position="1263"/>
        <end position="1275"/>
    </location>
</feature>
<dbReference type="FunFam" id="3.30.920.20:FF:000001">
    <property type="entry name" value="Microtubule-actin cross-linking factor 1"/>
    <property type="match status" value="1"/>
</dbReference>
<feature type="coiled-coil region" evidence="6">
    <location>
        <begin position="4918"/>
        <end position="4992"/>
    </location>
</feature>
<feature type="compositionally biased region" description="Low complexity" evidence="7">
    <location>
        <begin position="1195"/>
        <end position="1214"/>
    </location>
</feature>
<feature type="coiled-coil region" evidence="6">
    <location>
        <begin position="4095"/>
        <end position="4122"/>
    </location>
</feature>
<feature type="region of interest" description="Disordered" evidence="7">
    <location>
        <begin position="1120"/>
        <end position="1391"/>
    </location>
</feature>
<dbReference type="STRING" id="6832.A0A553N912"/>
<reference evidence="10 11" key="1">
    <citation type="journal article" date="2018" name="Nat. Ecol. Evol.">
        <title>Genomic signatures of mitonuclear coevolution across populations of Tigriopus californicus.</title>
        <authorList>
            <person name="Barreto F.S."/>
            <person name="Watson E.T."/>
            <person name="Lima T.G."/>
            <person name="Willett C.S."/>
            <person name="Edmands S."/>
            <person name="Li W."/>
            <person name="Burton R.S."/>
        </authorList>
    </citation>
    <scope>NUCLEOTIDE SEQUENCE [LARGE SCALE GENOMIC DNA]</scope>
    <source>
        <strain evidence="10 11">San Diego</strain>
    </source>
</reference>
<feature type="region of interest" description="Disordered" evidence="7">
    <location>
        <begin position="5497"/>
        <end position="5601"/>
    </location>
</feature>
<dbReference type="PANTHER" id="PTHR23169:SF23">
    <property type="entry name" value="SHORT STOP, ISOFORM H"/>
    <property type="match status" value="1"/>
</dbReference>
<feature type="region of interest" description="Disordered" evidence="7">
    <location>
        <begin position="721"/>
        <end position="805"/>
    </location>
</feature>
<feature type="coiled-coil region" evidence="6">
    <location>
        <begin position="3215"/>
        <end position="3242"/>
    </location>
</feature>
<dbReference type="EMBL" id="VCGU01000459">
    <property type="protein sequence ID" value="TRY61912.1"/>
    <property type="molecule type" value="Genomic_DNA"/>
</dbReference>
<feature type="non-terminal residue" evidence="10">
    <location>
        <position position="1"/>
    </location>
</feature>
<dbReference type="Gene3D" id="1.20.58.60">
    <property type="match status" value="24"/>
</dbReference>
<feature type="region of interest" description="Disordered" evidence="7">
    <location>
        <begin position="5438"/>
        <end position="5485"/>
    </location>
</feature>
<dbReference type="PANTHER" id="PTHR23169">
    <property type="entry name" value="ENVOPLAKIN"/>
    <property type="match status" value="1"/>
</dbReference>
<feature type="compositionally biased region" description="Low complexity" evidence="7">
    <location>
        <begin position="1162"/>
        <end position="1188"/>
    </location>
</feature>
<evidence type="ECO:0000256" key="2">
    <source>
        <dbReference type="ARBA" id="ARBA00022490"/>
    </source>
</evidence>
<dbReference type="GO" id="GO:0042060">
    <property type="term" value="P:wound healing"/>
    <property type="evidence" value="ECO:0007669"/>
    <property type="project" value="TreeGrafter"/>
</dbReference>
<feature type="compositionally biased region" description="Polar residues" evidence="7">
    <location>
        <begin position="1303"/>
        <end position="1314"/>
    </location>
</feature>
<keyword evidence="6" id="KW-0175">Coiled coil</keyword>
<dbReference type="InterPro" id="IPR018159">
    <property type="entry name" value="Spectrin/alpha-actinin"/>
</dbReference>
<dbReference type="SMART" id="SM00243">
    <property type="entry name" value="GAS2"/>
    <property type="match status" value="1"/>
</dbReference>
<feature type="compositionally biased region" description="Basic and acidic residues" evidence="7">
    <location>
        <begin position="5187"/>
        <end position="5199"/>
    </location>
</feature>
<accession>A0A553N912</accession>
<name>A0A553N912_TIGCA</name>
<dbReference type="CDD" id="cd00176">
    <property type="entry name" value="SPEC"/>
    <property type="match status" value="14"/>
</dbReference>
<feature type="compositionally biased region" description="Low complexity" evidence="7">
    <location>
        <begin position="5503"/>
        <end position="5518"/>
    </location>
</feature>
<feature type="region of interest" description="Disordered" evidence="7">
    <location>
        <begin position="90"/>
        <end position="120"/>
    </location>
</feature>
<dbReference type="GO" id="GO:0008017">
    <property type="term" value="F:microtubule binding"/>
    <property type="evidence" value="ECO:0007669"/>
    <property type="project" value="InterPro"/>
</dbReference>
<feature type="compositionally biased region" description="Low complexity" evidence="7">
    <location>
        <begin position="5715"/>
        <end position="5728"/>
    </location>
</feature>
<evidence type="ECO:0000256" key="6">
    <source>
        <dbReference type="SAM" id="Coils"/>
    </source>
</evidence>
<dbReference type="InterPro" id="IPR011992">
    <property type="entry name" value="EF-hand-dom_pair"/>
</dbReference>
<keyword evidence="3" id="KW-0597">Phosphoprotein</keyword>
<dbReference type="SUPFAM" id="SSF46966">
    <property type="entry name" value="Spectrin repeat"/>
    <property type="match status" value="24"/>
</dbReference>
<dbReference type="FunFam" id="1.20.58.60:FF:000001">
    <property type="entry name" value="Microtubule-actin cross-linking factor 1"/>
    <property type="match status" value="4"/>
</dbReference>
<dbReference type="InterPro" id="IPR035915">
    <property type="entry name" value="Plakin_repeat_sf"/>
</dbReference>
<dbReference type="Pfam" id="PF00435">
    <property type="entry name" value="Spectrin"/>
    <property type="match status" value="17"/>
</dbReference>
<dbReference type="InterPro" id="IPR001101">
    <property type="entry name" value="Plectin_repeat"/>
</dbReference>
<feature type="region of interest" description="Disordered" evidence="7">
    <location>
        <begin position="2595"/>
        <end position="2636"/>
    </location>
</feature>
<dbReference type="Pfam" id="PF00681">
    <property type="entry name" value="Plectin"/>
    <property type="match status" value="1"/>
</dbReference>
<dbReference type="FunFam" id="1.20.58.60:FF:000040">
    <property type="entry name" value="Short stop, isoform N"/>
    <property type="match status" value="1"/>
</dbReference>
<keyword evidence="5" id="KW-0206">Cytoskeleton</keyword>
<feature type="region of interest" description="Disordered" evidence="7">
    <location>
        <begin position="5709"/>
        <end position="5808"/>
    </location>
</feature>
<feature type="compositionally biased region" description="Polar residues" evidence="7">
    <location>
        <begin position="2595"/>
        <end position="2621"/>
    </location>
</feature>
<organism evidence="10 11">
    <name type="scientific">Tigriopus californicus</name>
    <name type="common">Marine copepod</name>
    <dbReference type="NCBI Taxonomy" id="6832"/>
    <lineage>
        <taxon>Eukaryota</taxon>
        <taxon>Metazoa</taxon>
        <taxon>Ecdysozoa</taxon>
        <taxon>Arthropoda</taxon>
        <taxon>Crustacea</taxon>
        <taxon>Multicrustacea</taxon>
        <taxon>Hexanauplia</taxon>
        <taxon>Copepoda</taxon>
        <taxon>Harpacticoida</taxon>
        <taxon>Harpacticidae</taxon>
        <taxon>Tigriopus</taxon>
    </lineage>
</organism>
<keyword evidence="11" id="KW-1185">Reference proteome</keyword>
<feature type="coiled-coil region" evidence="6">
    <location>
        <begin position="3315"/>
        <end position="3342"/>
    </location>
</feature>
<dbReference type="SMART" id="SM00150">
    <property type="entry name" value="SPEC"/>
    <property type="match status" value="27"/>
</dbReference>